<feature type="transmembrane region" description="Helical" evidence="1">
    <location>
        <begin position="950"/>
        <end position="971"/>
    </location>
</feature>
<protein>
    <submittedName>
        <fullName evidence="4">Uncharacterized protein LOC136089296</fullName>
    </submittedName>
</protein>
<sequence>MYFYVLMVFFITGFKCNLIFEVESIYGNDNINCLNGKKPCKSLNYVFTNIKNMSHSTLKILKGVHEISTDIRVNDSVSMEIVSFDNALLKCVNSSGLTFISSTNITIRGVTIKNCGAKHNKIEYKKEGNFYHSFMSTAICFIKCKDVFIDDVIFQENEGVALAFFDVGSSVQIYLSSFESNVNYITRENISVGGGVYVTFTNYTSLNSFINEGTKYLIKKCNFSNNFLASGLKQADISTKVQRKTYARGAGLSIVLEADARRNFFNIVECLFINNTSLWGGGMFVFLAEASENNSIIVNGCIFKANKAFLAGGGIRVYEESKQKISTNKNSIKLENVLFNKNIAIWGGAISIKGAMQASYKNEDWISSIVFFKCIFDENFGTVGFAIGLHTQTFKNKIPDTGVSYRVVINNCLFNKNQMTLTEDEKVRGQGCIYFKEAFLVLTGNNNFTYNQGTAIVLESASLTFGNFSTSVFQNNSGTEGGAIALYGTSWLELEKNCNVIFDRNSALRRGGALFVKHSGPPRVGFQNTELQSSPCFLRYNNIDTYDWPVNITFRENNAPPSSGNSIYASTLQYCRSEGESRINSTALVWPFIKYESSSPDPEVVTSPIELNFNKEQWNVSPYFPFSTYVRQIDERGQLVFGSVKIIITSENQSVKLDPPYYDFLVRDKISKLKLIGKALSKFSVTLITNNDQLVVSPTYNVSLSLCLPGFRHKENKCVCMDSEVGDVVHCLENGTVYILRGRWGYVRNKTSLLETIVCPKSYCKCHSYIEEYLCQFDAKVQCSQNRQGRLCSQCSEGYSVAVLNEDCKICTTNGMQIALILLLILCLLLFYFILLVALLYFDVDFCGYFNVFFYWYQTIDFVIPANIQLSRGTLFLVGFASLTGTGGNTGFCLYNGLDNLTKLVLNYIPPVLFIITAVMLHFDCIWRLFRQLKFKKLSIKEYSDQQKIYFGKALGFVIIVTFFQIITASFKLLDPIEIDGELYVYNAAFAKYFRPPHIFCGLLAVCFLFIIVLFLLLLIFNPKLIRSHKYIGKQYCQYIVPVFDALKSCFNKSKLIGKDTSQQEREIKIKSKHQRMFAAFYFVCRVVMIMISVIINNEIIKHIFLSSASVIILAIFATYQPYREPSFNYWDILTLTSMCIASLISLILSVPYAASQANFNGILVFLEILIWLPILVLLLRLGRPICIWLLKKCGLKDSNKDDNMSINEAPIRGKECISNEKIEENQL</sequence>
<feature type="transmembrane region" description="Helical" evidence="1">
    <location>
        <begin position="1103"/>
        <end position="1121"/>
    </location>
</feature>
<dbReference type="PANTHER" id="PTHR11319">
    <property type="entry name" value="G PROTEIN-COUPLED RECEPTOR-RELATED"/>
    <property type="match status" value="1"/>
</dbReference>
<gene>
    <name evidence="4" type="primary">LOC136089296</name>
</gene>
<keyword evidence="2" id="KW-0732">Signal</keyword>
<evidence type="ECO:0000256" key="1">
    <source>
        <dbReference type="SAM" id="Phobius"/>
    </source>
</evidence>
<keyword evidence="1" id="KW-1133">Transmembrane helix</keyword>
<dbReference type="PANTHER" id="PTHR11319:SF35">
    <property type="entry name" value="OUTER MEMBRANE PROTEIN PMPC-RELATED"/>
    <property type="match status" value="1"/>
</dbReference>
<feature type="transmembrane region" description="Helical" evidence="1">
    <location>
        <begin position="818"/>
        <end position="842"/>
    </location>
</feature>
<feature type="transmembrane region" description="Helical" evidence="1">
    <location>
        <begin position="1133"/>
        <end position="1154"/>
    </location>
</feature>
<feature type="transmembrane region" description="Helical" evidence="1">
    <location>
        <begin position="1160"/>
        <end position="1183"/>
    </location>
</feature>
<accession>A0ABM4DAB9</accession>
<evidence type="ECO:0000313" key="3">
    <source>
        <dbReference type="Proteomes" id="UP001652625"/>
    </source>
</evidence>
<keyword evidence="1" id="KW-0812">Transmembrane</keyword>
<feature type="transmembrane region" description="Helical" evidence="1">
    <location>
        <begin position="1078"/>
        <end position="1097"/>
    </location>
</feature>
<feature type="transmembrane region" description="Helical" evidence="1">
    <location>
        <begin position="997"/>
        <end position="1021"/>
    </location>
</feature>
<keyword evidence="3" id="KW-1185">Reference proteome</keyword>
<evidence type="ECO:0000313" key="4">
    <source>
        <dbReference type="RefSeq" id="XP_065671301.1"/>
    </source>
</evidence>
<evidence type="ECO:0000256" key="2">
    <source>
        <dbReference type="SAM" id="SignalP"/>
    </source>
</evidence>
<feature type="signal peptide" evidence="2">
    <location>
        <begin position="1"/>
        <end position="16"/>
    </location>
</feature>
<feature type="chain" id="PRO_5045821693" evidence="2">
    <location>
        <begin position="17"/>
        <end position="1228"/>
    </location>
</feature>
<dbReference type="SUPFAM" id="SSF51126">
    <property type="entry name" value="Pectin lyase-like"/>
    <property type="match status" value="2"/>
</dbReference>
<dbReference type="RefSeq" id="XP_065671301.1">
    <property type="nucleotide sequence ID" value="XM_065815229.1"/>
</dbReference>
<keyword evidence="1" id="KW-0472">Membrane</keyword>
<organism evidence="3 4">
    <name type="scientific">Hydra vulgaris</name>
    <name type="common">Hydra</name>
    <name type="synonym">Hydra attenuata</name>
    <dbReference type="NCBI Taxonomy" id="6087"/>
    <lineage>
        <taxon>Eukaryota</taxon>
        <taxon>Metazoa</taxon>
        <taxon>Cnidaria</taxon>
        <taxon>Hydrozoa</taxon>
        <taxon>Hydroidolina</taxon>
        <taxon>Anthoathecata</taxon>
        <taxon>Aplanulata</taxon>
        <taxon>Hydridae</taxon>
        <taxon>Hydra</taxon>
    </lineage>
</organism>
<feature type="transmembrane region" description="Helical" evidence="1">
    <location>
        <begin position="908"/>
        <end position="930"/>
    </location>
</feature>
<proteinExistence type="predicted"/>
<dbReference type="Proteomes" id="UP001652625">
    <property type="component" value="Chromosome 13"/>
</dbReference>
<dbReference type="GeneID" id="136089296"/>
<name>A0ABM4DAB9_HYDVU</name>
<reference evidence="4" key="1">
    <citation type="submission" date="2025-08" db="UniProtKB">
        <authorList>
            <consortium name="RefSeq"/>
        </authorList>
    </citation>
    <scope>IDENTIFICATION</scope>
</reference>
<dbReference type="InterPro" id="IPR011050">
    <property type="entry name" value="Pectin_lyase_fold/virulence"/>
</dbReference>